<dbReference type="AlphaFoldDB" id="A0A150WKN1"/>
<comment type="caution">
    <text evidence="2">The sequence shown here is derived from an EMBL/GenBank/DDBJ whole genome shotgun (WGS) entry which is preliminary data.</text>
</comment>
<dbReference type="Proteomes" id="UP000075391">
    <property type="component" value="Unassembled WGS sequence"/>
</dbReference>
<reference evidence="2 3" key="1">
    <citation type="submission" date="2016-03" db="EMBL/GenBank/DDBJ databases">
        <authorList>
            <person name="Ploux O."/>
        </authorList>
    </citation>
    <scope>NUCLEOTIDE SEQUENCE [LARGE SCALE GENOMIC DNA]</scope>
    <source>
        <strain evidence="2 3">BER2</strain>
    </source>
</reference>
<name>A0A150WKN1_BDEBC</name>
<proteinExistence type="predicted"/>
<feature type="signal peptide" evidence="1">
    <location>
        <begin position="1"/>
        <end position="20"/>
    </location>
</feature>
<keyword evidence="1" id="KW-0732">Signal</keyword>
<gene>
    <name evidence="2" type="ORF">AZI85_03280</name>
</gene>
<accession>A0A150WKN1</accession>
<evidence type="ECO:0000313" key="2">
    <source>
        <dbReference type="EMBL" id="KYG64456.1"/>
    </source>
</evidence>
<dbReference type="RefSeq" id="WP_063243441.1">
    <property type="nucleotide sequence ID" value="NZ_CP168967.1"/>
</dbReference>
<dbReference type="PROSITE" id="PS51257">
    <property type="entry name" value="PROKAR_LIPOPROTEIN"/>
    <property type="match status" value="1"/>
</dbReference>
<feature type="chain" id="PRO_5007573119" description="Lipoprotein" evidence="1">
    <location>
        <begin position="21"/>
        <end position="296"/>
    </location>
</feature>
<evidence type="ECO:0000313" key="3">
    <source>
        <dbReference type="Proteomes" id="UP000075391"/>
    </source>
</evidence>
<evidence type="ECO:0008006" key="4">
    <source>
        <dbReference type="Google" id="ProtNLM"/>
    </source>
</evidence>
<organism evidence="2 3">
    <name type="scientific">Bdellovibrio bacteriovorus</name>
    <dbReference type="NCBI Taxonomy" id="959"/>
    <lineage>
        <taxon>Bacteria</taxon>
        <taxon>Pseudomonadati</taxon>
        <taxon>Bdellovibrionota</taxon>
        <taxon>Bdellovibrionia</taxon>
        <taxon>Bdellovibrionales</taxon>
        <taxon>Pseudobdellovibrionaceae</taxon>
        <taxon>Bdellovibrio</taxon>
    </lineage>
</organism>
<protein>
    <recommendedName>
        <fullName evidence="4">Lipoprotein</fullName>
    </recommendedName>
</protein>
<dbReference type="OrthoDB" id="9342518at2"/>
<sequence length="296" mass="32579">MLKKLILATALLGVVGCAFNKDNPNNNATEVSDRQKQLNTYNRVTGFYTGKLTTTATQQDVELRLFTLEDESGTNANGEERYRIVLRGKFQFNSNKLQLVNMKARFIPETSELILRNEATSPGIDDVHTINAKVVGQKIVGEVKSVSGVIGVLDLTLASNQSSAPGNTEENEFYERLRRQYESFAGTYVGNSVKDGKAAFQFQIRLQVVKEGIVPKIIGELTRSDDPKNTATLTLTGLYRGETTPPSLVLTGIPRLFPSSPYKATIDGVLDGDTYKGTWVSNVNGFEGEFVLNKIK</sequence>
<evidence type="ECO:0000256" key="1">
    <source>
        <dbReference type="SAM" id="SignalP"/>
    </source>
</evidence>
<dbReference type="EMBL" id="LUKF01000012">
    <property type="protein sequence ID" value="KYG64456.1"/>
    <property type="molecule type" value="Genomic_DNA"/>
</dbReference>